<dbReference type="RefSeq" id="WP_104431711.1">
    <property type="nucleotide sequence ID" value="NZ_PTJD01000003.1"/>
</dbReference>
<reference evidence="7 8" key="1">
    <citation type="submission" date="2018-02" db="EMBL/GenBank/DDBJ databases">
        <title>Genomic Encyclopedia of Archaeal and Bacterial Type Strains, Phase II (KMG-II): from individual species to whole genera.</title>
        <authorList>
            <person name="Goeker M."/>
        </authorList>
    </citation>
    <scope>NUCLEOTIDE SEQUENCE [LARGE SCALE GENOMIC DNA]</scope>
    <source>
        <strain evidence="7 8">DSM 22857</strain>
    </source>
</reference>
<dbReference type="Pfam" id="PF04138">
    <property type="entry name" value="GtrA_DPMS_TM"/>
    <property type="match status" value="1"/>
</dbReference>
<feature type="transmembrane region" description="Helical" evidence="5">
    <location>
        <begin position="34"/>
        <end position="55"/>
    </location>
</feature>
<evidence type="ECO:0000256" key="3">
    <source>
        <dbReference type="ARBA" id="ARBA00022989"/>
    </source>
</evidence>
<accession>A0A2S6ITJ3</accession>
<evidence type="ECO:0000256" key="2">
    <source>
        <dbReference type="ARBA" id="ARBA00022692"/>
    </source>
</evidence>
<dbReference type="GO" id="GO:0016020">
    <property type="term" value="C:membrane"/>
    <property type="evidence" value="ECO:0007669"/>
    <property type="project" value="UniProtKB-SubCell"/>
</dbReference>
<gene>
    <name evidence="7" type="ORF">CLV92_10330</name>
</gene>
<name>A0A2S6ITJ3_9ACTN</name>
<feature type="transmembrane region" description="Helical" evidence="5">
    <location>
        <begin position="127"/>
        <end position="148"/>
    </location>
</feature>
<dbReference type="InterPro" id="IPR007267">
    <property type="entry name" value="GtrA_DPMS_TM"/>
</dbReference>
<dbReference type="Proteomes" id="UP000239485">
    <property type="component" value="Unassembled WGS sequence"/>
</dbReference>
<keyword evidence="2 5" id="KW-0812">Transmembrane</keyword>
<protein>
    <submittedName>
        <fullName evidence="7">GtrA-like protein</fullName>
    </submittedName>
</protein>
<evidence type="ECO:0000256" key="4">
    <source>
        <dbReference type="ARBA" id="ARBA00023136"/>
    </source>
</evidence>
<feature type="domain" description="GtrA/DPMS transmembrane" evidence="6">
    <location>
        <begin position="37"/>
        <end position="153"/>
    </location>
</feature>
<dbReference type="GO" id="GO:0000271">
    <property type="term" value="P:polysaccharide biosynthetic process"/>
    <property type="evidence" value="ECO:0007669"/>
    <property type="project" value="InterPro"/>
</dbReference>
<keyword evidence="3 5" id="KW-1133">Transmembrane helix</keyword>
<evidence type="ECO:0000256" key="5">
    <source>
        <dbReference type="SAM" id="Phobius"/>
    </source>
</evidence>
<feature type="transmembrane region" description="Helical" evidence="5">
    <location>
        <begin position="100"/>
        <end position="121"/>
    </location>
</feature>
<comment type="subcellular location">
    <subcellularLocation>
        <location evidence="1">Membrane</location>
        <topology evidence="1">Multi-pass membrane protein</topology>
    </subcellularLocation>
</comment>
<comment type="caution">
    <text evidence="7">The sequence shown here is derived from an EMBL/GenBank/DDBJ whole genome shotgun (WGS) entry which is preliminary data.</text>
</comment>
<dbReference type="AlphaFoldDB" id="A0A2S6ITJ3"/>
<evidence type="ECO:0000259" key="6">
    <source>
        <dbReference type="Pfam" id="PF04138"/>
    </source>
</evidence>
<evidence type="ECO:0000313" key="8">
    <source>
        <dbReference type="Proteomes" id="UP000239485"/>
    </source>
</evidence>
<evidence type="ECO:0000313" key="7">
    <source>
        <dbReference type="EMBL" id="PPK97500.1"/>
    </source>
</evidence>
<dbReference type="OrthoDB" id="2369748at2"/>
<keyword evidence="4 5" id="KW-0472">Membrane</keyword>
<evidence type="ECO:0000256" key="1">
    <source>
        <dbReference type="ARBA" id="ARBA00004141"/>
    </source>
</evidence>
<keyword evidence="8" id="KW-1185">Reference proteome</keyword>
<dbReference type="EMBL" id="PTJD01000003">
    <property type="protein sequence ID" value="PPK97500.1"/>
    <property type="molecule type" value="Genomic_DNA"/>
</dbReference>
<organism evidence="7 8">
    <name type="scientific">Kineococcus xinjiangensis</name>
    <dbReference type="NCBI Taxonomy" id="512762"/>
    <lineage>
        <taxon>Bacteria</taxon>
        <taxon>Bacillati</taxon>
        <taxon>Actinomycetota</taxon>
        <taxon>Actinomycetes</taxon>
        <taxon>Kineosporiales</taxon>
        <taxon>Kineosporiaceae</taxon>
        <taxon>Kineococcus</taxon>
    </lineage>
</organism>
<sequence length="155" mass="16321">MTATTGPTPTGAHRSRAVERAVRRRSLAQLVRESAGFVFVGAVTTGAYLVLLFALEPYLGSYPANILSVLITSVANTAWNRSLSFGVHGNDDVGRHHLQGLFTCLLSMALTSACIALLAAAGTTDTAVRSVVLVVANAGAGILHFLLLKVWVFGR</sequence>
<proteinExistence type="predicted"/>